<keyword evidence="1" id="KW-0732">Signal</keyword>
<feature type="chain" id="PRO_5046330224" description="DUF1318 domain-containing protein" evidence="1">
    <location>
        <begin position="23"/>
        <end position="104"/>
    </location>
</feature>
<keyword evidence="3" id="KW-1185">Reference proteome</keyword>
<protein>
    <recommendedName>
        <fullName evidence="4">DUF1318 domain-containing protein</fullName>
    </recommendedName>
</protein>
<feature type="signal peptide" evidence="1">
    <location>
        <begin position="1"/>
        <end position="22"/>
    </location>
</feature>
<evidence type="ECO:0000313" key="2">
    <source>
        <dbReference type="EMBL" id="WDR02005.1"/>
    </source>
</evidence>
<evidence type="ECO:0000313" key="3">
    <source>
        <dbReference type="Proteomes" id="UP001220530"/>
    </source>
</evidence>
<evidence type="ECO:0008006" key="4">
    <source>
        <dbReference type="Google" id="ProtNLM"/>
    </source>
</evidence>
<dbReference type="Proteomes" id="UP001220530">
    <property type="component" value="Chromosome"/>
</dbReference>
<dbReference type="RefSeq" id="WP_282218414.1">
    <property type="nucleotide sequence ID" value="NZ_CP118246.1"/>
</dbReference>
<sequence>MKILKIIAVSATLLAGASAAYASPFNAMGGVEGLDMLSDATYATVLTTSAGDVPFLRSQTDTQALQQRISNNPYLAQTVQDQGYKITDVVGLDASGSSITLYVL</sequence>
<reference evidence="2 3" key="1">
    <citation type="submission" date="2023-02" db="EMBL/GenBank/DDBJ databases">
        <title>Devosia algicola sp. nov., isolated from the phycosphere of marine algae.</title>
        <authorList>
            <person name="Kim J.M."/>
            <person name="Lee J.K."/>
            <person name="Choi B.J."/>
            <person name="Bayburt H."/>
            <person name="Jeon C.O."/>
        </authorList>
    </citation>
    <scope>NUCLEOTIDE SEQUENCE [LARGE SCALE GENOMIC DNA]</scope>
    <source>
        <strain evidence="2 3">G20-9</strain>
    </source>
</reference>
<evidence type="ECO:0000256" key="1">
    <source>
        <dbReference type="SAM" id="SignalP"/>
    </source>
</evidence>
<gene>
    <name evidence="2" type="ORF">PSQ19_15135</name>
</gene>
<accession>A0ABY7YLN6</accession>
<dbReference type="EMBL" id="CP118246">
    <property type="protein sequence ID" value="WDR02005.1"/>
    <property type="molecule type" value="Genomic_DNA"/>
</dbReference>
<proteinExistence type="predicted"/>
<organism evidence="2 3">
    <name type="scientific">Devosia algicola</name>
    <dbReference type="NCBI Taxonomy" id="3026418"/>
    <lineage>
        <taxon>Bacteria</taxon>
        <taxon>Pseudomonadati</taxon>
        <taxon>Pseudomonadota</taxon>
        <taxon>Alphaproteobacteria</taxon>
        <taxon>Hyphomicrobiales</taxon>
        <taxon>Devosiaceae</taxon>
        <taxon>Devosia</taxon>
    </lineage>
</organism>
<name>A0ABY7YLN6_9HYPH</name>